<name>A0A0R1GWY5_9LACO</name>
<evidence type="ECO:0000313" key="3">
    <source>
        <dbReference type="Proteomes" id="UP000051461"/>
    </source>
</evidence>
<proteinExistence type="predicted"/>
<accession>A0A0R1GWY5</accession>
<keyword evidence="3" id="KW-1185">Reference proteome</keyword>
<protein>
    <submittedName>
        <fullName evidence="2">Uncharacterized protein</fullName>
    </submittedName>
</protein>
<evidence type="ECO:0000256" key="1">
    <source>
        <dbReference type="SAM" id="Phobius"/>
    </source>
</evidence>
<sequence length="58" mass="6202">MTPKQTQVILIGCTIIASFTLLISLGIAHHYHESFWNNGTLASAAALALIGGSYDQKN</sequence>
<feature type="transmembrane region" description="Helical" evidence="1">
    <location>
        <begin position="7"/>
        <end position="29"/>
    </location>
</feature>
<keyword evidence="1" id="KW-0472">Membrane</keyword>
<dbReference type="AlphaFoldDB" id="A0A0R1GWY5"/>
<keyword evidence="1" id="KW-0812">Transmembrane</keyword>
<dbReference type="RefSeq" id="WP_155797822.1">
    <property type="nucleotide sequence ID" value="NZ_AZDA01000072.1"/>
</dbReference>
<keyword evidence="1" id="KW-1133">Transmembrane helix</keyword>
<gene>
    <name evidence="2" type="ORF">FC07_GL000079</name>
</gene>
<dbReference type="EMBL" id="AZDA01000072">
    <property type="protein sequence ID" value="KRK36033.1"/>
    <property type="molecule type" value="Genomic_DNA"/>
</dbReference>
<reference evidence="2 3" key="1">
    <citation type="journal article" date="2015" name="Genome Announc.">
        <title>Expanding the biotechnology potential of lactobacilli through comparative genomics of 213 strains and associated genera.</title>
        <authorList>
            <person name="Sun Z."/>
            <person name="Harris H.M."/>
            <person name="McCann A."/>
            <person name="Guo C."/>
            <person name="Argimon S."/>
            <person name="Zhang W."/>
            <person name="Yang X."/>
            <person name="Jeffery I.B."/>
            <person name="Cooney J.C."/>
            <person name="Kagawa T.F."/>
            <person name="Liu W."/>
            <person name="Song Y."/>
            <person name="Salvetti E."/>
            <person name="Wrobel A."/>
            <person name="Rasinkangas P."/>
            <person name="Parkhill J."/>
            <person name="Rea M.C."/>
            <person name="O'Sullivan O."/>
            <person name="Ritari J."/>
            <person name="Douillard F.P."/>
            <person name="Paul Ross R."/>
            <person name="Yang R."/>
            <person name="Briner A.E."/>
            <person name="Felis G.E."/>
            <person name="de Vos W.M."/>
            <person name="Barrangou R."/>
            <person name="Klaenhammer T.R."/>
            <person name="Caufield P.W."/>
            <person name="Cui Y."/>
            <person name="Zhang H."/>
            <person name="O'Toole P.W."/>
        </authorList>
    </citation>
    <scope>NUCLEOTIDE SEQUENCE [LARGE SCALE GENOMIC DNA]</scope>
    <source>
        <strain evidence="2 3">DSM 20003</strain>
    </source>
</reference>
<dbReference type="STRING" id="1423726.FC07_GL000079"/>
<dbReference type="Proteomes" id="UP000051461">
    <property type="component" value="Unassembled WGS sequence"/>
</dbReference>
<dbReference type="PATRIC" id="fig|1423726.3.peg.86"/>
<comment type="caution">
    <text evidence="2">The sequence shown here is derived from an EMBL/GenBank/DDBJ whole genome shotgun (WGS) entry which is preliminary data.</text>
</comment>
<organism evidence="2 3">
    <name type="scientific">Loigolactobacillus bifermentans DSM 20003</name>
    <dbReference type="NCBI Taxonomy" id="1423726"/>
    <lineage>
        <taxon>Bacteria</taxon>
        <taxon>Bacillati</taxon>
        <taxon>Bacillota</taxon>
        <taxon>Bacilli</taxon>
        <taxon>Lactobacillales</taxon>
        <taxon>Lactobacillaceae</taxon>
        <taxon>Loigolactobacillus</taxon>
    </lineage>
</organism>
<evidence type="ECO:0000313" key="2">
    <source>
        <dbReference type="EMBL" id="KRK36033.1"/>
    </source>
</evidence>